<sequence>MPSTKWILLLQILLIFFAFYQVTCGIKEEIKKRLLKALSKAGYTLKFIGTTGEALGDAIIHGSRLPKAVYDIVRSLFKKGELEIELEAQWKAKLDADWKTKLEAQKKKPVCEPADFKCKILNIFGMKLNETRGESGG</sequence>
<organism evidence="2 3">
    <name type="scientific">Drosophila madeirensis</name>
    <name type="common">Fruit fly</name>
    <dbReference type="NCBI Taxonomy" id="30013"/>
    <lineage>
        <taxon>Eukaryota</taxon>
        <taxon>Metazoa</taxon>
        <taxon>Ecdysozoa</taxon>
        <taxon>Arthropoda</taxon>
        <taxon>Hexapoda</taxon>
        <taxon>Insecta</taxon>
        <taxon>Pterygota</taxon>
        <taxon>Neoptera</taxon>
        <taxon>Endopterygota</taxon>
        <taxon>Diptera</taxon>
        <taxon>Brachycera</taxon>
        <taxon>Muscomorpha</taxon>
        <taxon>Ephydroidea</taxon>
        <taxon>Drosophilidae</taxon>
        <taxon>Drosophila</taxon>
        <taxon>Sophophora</taxon>
    </lineage>
</organism>
<dbReference type="EMBL" id="AP029264">
    <property type="protein sequence ID" value="BFF93483.1"/>
    <property type="molecule type" value="Genomic_DNA"/>
</dbReference>
<protein>
    <submittedName>
        <fullName evidence="2">Uncharacterized protein</fullName>
    </submittedName>
</protein>
<evidence type="ECO:0000313" key="3">
    <source>
        <dbReference type="Proteomes" id="UP001500889"/>
    </source>
</evidence>
<gene>
    <name evidence="2" type="ORF">DMAD_11332</name>
</gene>
<evidence type="ECO:0000256" key="1">
    <source>
        <dbReference type="SAM" id="SignalP"/>
    </source>
</evidence>
<name>A0AAU9FCR0_DROMD</name>
<proteinExistence type="predicted"/>
<feature type="chain" id="PRO_5043639201" evidence="1">
    <location>
        <begin position="26"/>
        <end position="137"/>
    </location>
</feature>
<feature type="signal peptide" evidence="1">
    <location>
        <begin position="1"/>
        <end position="25"/>
    </location>
</feature>
<evidence type="ECO:0000313" key="2">
    <source>
        <dbReference type="EMBL" id="BFF93483.1"/>
    </source>
</evidence>
<accession>A0AAU9FCR0</accession>
<dbReference type="Proteomes" id="UP001500889">
    <property type="component" value="Chromosome U"/>
</dbReference>
<keyword evidence="1" id="KW-0732">Signal</keyword>
<keyword evidence="3" id="KW-1185">Reference proteome</keyword>
<reference evidence="2 3" key="1">
    <citation type="submission" date="2024-02" db="EMBL/GenBank/DDBJ databases">
        <title>A chromosome-level genome assembly of Drosophila madeirensis, a fruit fly species endemic to Madeira island.</title>
        <authorList>
            <person name="Tomihara K."/>
            <person name="Llopart A."/>
            <person name="Yamamoto D."/>
        </authorList>
    </citation>
    <scope>NUCLEOTIDE SEQUENCE [LARGE SCALE GENOMIC DNA]</scope>
    <source>
        <strain evidence="2 3">RF1</strain>
    </source>
</reference>
<dbReference type="AlphaFoldDB" id="A0AAU9FCR0"/>